<sequence>MDSQLPLPTGQAEGQALPSAAAAFFLQLGLQAMRAGNPEAGLHRLPATLAAPLGAVFGAQGDASKALGRLGQAAALYAASVACTQAAANLEHPEATHVMTVSINKLGDCHFLGQEMLIEESLQGSQVLAPPWGRWLDRDSNGCLDLQRIGESKQRPLELCSWERLKALPPIGKEYQQRYKLVNDRRPKARQRLHQAAEYQRGIDGRARNNA</sequence>
<feature type="compositionally biased region" description="Basic and acidic residues" evidence="1">
    <location>
        <begin position="201"/>
        <end position="211"/>
    </location>
</feature>
<name>A0A699YYF1_HAELA</name>
<proteinExistence type="predicted"/>
<evidence type="ECO:0000313" key="2">
    <source>
        <dbReference type="EMBL" id="GFH15323.1"/>
    </source>
</evidence>
<feature type="region of interest" description="Disordered" evidence="1">
    <location>
        <begin position="190"/>
        <end position="211"/>
    </location>
</feature>
<reference evidence="2 3" key="1">
    <citation type="submission" date="2020-02" db="EMBL/GenBank/DDBJ databases">
        <title>Draft genome sequence of Haematococcus lacustris strain NIES-144.</title>
        <authorList>
            <person name="Morimoto D."/>
            <person name="Nakagawa S."/>
            <person name="Yoshida T."/>
            <person name="Sawayama S."/>
        </authorList>
    </citation>
    <scope>NUCLEOTIDE SEQUENCE [LARGE SCALE GENOMIC DNA]</scope>
    <source>
        <strain evidence="2 3">NIES-144</strain>
    </source>
</reference>
<comment type="caution">
    <text evidence="2">The sequence shown here is derived from an EMBL/GenBank/DDBJ whole genome shotgun (WGS) entry which is preliminary data.</text>
</comment>
<keyword evidence="3" id="KW-1185">Reference proteome</keyword>
<evidence type="ECO:0000256" key="1">
    <source>
        <dbReference type="SAM" id="MobiDB-lite"/>
    </source>
</evidence>
<dbReference type="EMBL" id="BLLF01000836">
    <property type="protein sequence ID" value="GFH15323.1"/>
    <property type="molecule type" value="Genomic_DNA"/>
</dbReference>
<accession>A0A699YYF1</accession>
<dbReference type="Proteomes" id="UP000485058">
    <property type="component" value="Unassembled WGS sequence"/>
</dbReference>
<gene>
    <name evidence="2" type="ORF">HaLaN_11527</name>
</gene>
<protein>
    <submittedName>
        <fullName evidence="2">Uncharacterized protein</fullName>
    </submittedName>
</protein>
<organism evidence="2 3">
    <name type="scientific">Haematococcus lacustris</name>
    <name type="common">Green alga</name>
    <name type="synonym">Haematococcus pluvialis</name>
    <dbReference type="NCBI Taxonomy" id="44745"/>
    <lineage>
        <taxon>Eukaryota</taxon>
        <taxon>Viridiplantae</taxon>
        <taxon>Chlorophyta</taxon>
        <taxon>core chlorophytes</taxon>
        <taxon>Chlorophyceae</taxon>
        <taxon>CS clade</taxon>
        <taxon>Chlamydomonadales</taxon>
        <taxon>Haematococcaceae</taxon>
        <taxon>Haematococcus</taxon>
    </lineage>
</organism>
<dbReference type="AlphaFoldDB" id="A0A699YYF1"/>
<evidence type="ECO:0000313" key="3">
    <source>
        <dbReference type="Proteomes" id="UP000485058"/>
    </source>
</evidence>